<feature type="region of interest" description="Disordered" evidence="10">
    <location>
        <begin position="703"/>
        <end position="734"/>
    </location>
</feature>
<evidence type="ECO:0000256" key="3">
    <source>
        <dbReference type="ARBA" id="ARBA00022490"/>
    </source>
</evidence>
<protein>
    <recommendedName>
        <fullName evidence="11">Peptidase M3A/M3B catalytic domain-containing protein</fullName>
    </recommendedName>
</protein>
<keyword evidence="7 9" id="KW-0862">Zinc</keyword>
<keyword evidence="8 9" id="KW-0482">Metalloprotease</keyword>
<feature type="compositionally biased region" description="Basic and acidic residues" evidence="10">
    <location>
        <begin position="713"/>
        <end position="722"/>
    </location>
</feature>
<dbReference type="Proteomes" id="UP001374579">
    <property type="component" value="Unassembled WGS sequence"/>
</dbReference>
<dbReference type="GO" id="GO:0006518">
    <property type="term" value="P:peptide metabolic process"/>
    <property type="evidence" value="ECO:0007669"/>
    <property type="project" value="TreeGrafter"/>
</dbReference>
<dbReference type="PANTHER" id="PTHR11804:SF84">
    <property type="entry name" value="SACCHAROLYSIN"/>
    <property type="match status" value="1"/>
</dbReference>
<dbReference type="Gene3D" id="3.40.390.10">
    <property type="entry name" value="Collagenase (Catalytic Domain)"/>
    <property type="match status" value="1"/>
</dbReference>
<reference evidence="12 13" key="1">
    <citation type="submission" date="2024-02" db="EMBL/GenBank/DDBJ databases">
        <title>Chromosome-scale genome assembly of the rough periwinkle Littorina saxatilis.</title>
        <authorList>
            <person name="De Jode A."/>
            <person name="Faria R."/>
            <person name="Formenti G."/>
            <person name="Sims Y."/>
            <person name="Smith T.P."/>
            <person name="Tracey A."/>
            <person name="Wood J.M.D."/>
            <person name="Zagrodzka Z.B."/>
            <person name="Johannesson K."/>
            <person name="Butlin R.K."/>
            <person name="Leder E.H."/>
        </authorList>
    </citation>
    <scope>NUCLEOTIDE SEQUENCE [LARGE SCALE GENOMIC DNA]</scope>
    <source>
        <strain evidence="12">Snail1</strain>
        <tissue evidence="12">Muscle</tissue>
    </source>
</reference>
<dbReference type="Gene3D" id="1.10.1370.10">
    <property type="entry name" value="Neurolysin, domain 3"/>
    <property type="match status" value="1"/>
</dbReference>
<evidence type="ECO:0000256" key="5">
    <source>
        <dbReference type="ARBA" id="ARBA00022723"/>
    </source>
</evidence>
<sequence length="734" mass="83744">MSCRVSSYKTICSLLVRTSSLSCSLLHRSSSGLVSFSRAHLLVNRSMMLSGVRLLWQIEVSDIPEQVEALISKTRSVYDAVGALAPEKANYNSVIKPLADIECEYSVERNNLDFLQHVSTDKELRDASCDADKKLSEFDVEMSMRTDVFEAVVTVQRKMDVRKMDPEAIRYIERLTKLGKRNGLHLQKEVQTKVKELKKRISDLSIDYSKNLNEENTVLDFTEEELAGVPEDFMKGLERTADGKCKVTLKYPHYFPCMKKARNPATRKALETAFNSRCLKENSAILEELVRLRHEKAQLLGFPTHAAFVLDMRMAKKAEAVTTFLSELATKLTPLRDEEFKLFLKYKKEESEKYGYPNDGKINMWDLRYYMSLLEEREYSIDQNKLKEYFPMSVVTKGLLDIYQELLGLKFTEMRDADVWHDDVKMYSVKDTKEHKLLGFFYLDLYPREGKYGHAACFGLQPGCVAHDGSRQLAVAAMVANFTKATVTQPSLLNHDEVETYFHEFGHVMHQLCAQAKFALFSGTSVERDFVEAPSQMLENWVWEKEPLSRMSSHYKTWDAIPDNLMECLMRSRVANAGVFNLRQITLATFDQTIHTQSQVDTAKVLSEVSERVMGIKPTPGTNMAAAFGHMAGGYDAQYYGYLWSEVFCMDMFFSRFREEGIMSPNVGADYRRCILMPGGSLDADVMLRNFLGRDPKPDAFLLSKGLQPDPVEEVKEPEKGSKVTTSKSITNKK</sequence>
<comment type="caution">
    <text evidence="12">The sequence shown here is derived from an EMBL/GenBank/DDBJ whole genome shotgun (WGS) entry which is preliminary data.</text>
</comment>
<dbReference type="SUPFAM" id="SSF55486">
    <property type="entry name" value="Metalloproteases ('zincins'), catalytic domain"/>
    <property type="match status" value="1"/>
</dbReference>
<accession>A0AAN9B681</accession>
<dbReference type="InterPro" id="IPR024080">
    <property type="entry name" value="Neurolysin/TOP_N"/>
</dbReference>
<name>A0AAN9B681_9CAEN</name>
<keyword evidence="13" id="KW-1185">Reference proteome</keyword>
<keyword evidence="6 9" id="KW-0378">Hydrolase</keyword>
<dbReference type="AlphaFoldDB" id="A0AAN9B681"/>
<evidence type="ECO:0000256" key="10">
    <source>
        <dbReference type="SAM" id="MobiDB-lite"/>
    </source>
</evidence>
<evidence type="ECO:0000256" key="4">
    <source>
        <dbReference type="ARBA" id="ARBA00022670"/>
    </source>
</evidence>
<dbReference type="GO" id="GO:0006508">
    <property type="term" value="P:proteolysis"/>
    <property type="evidence" value="ECO:0007669"/>
    <property type="project" value="UniProtKB-KW"/>
</dbReference>
<comment type="subcellular location">
    <subcellularLocation>
        <location evidence="1">Cytoplasm</location>
    </subcellularLocation>
</comment>
<dbReference type="InterPro" id="IPR024077">
    <property type="entry name" value="Neurolysin/TOP_dom2"/>
</dbReference>
<evidence type="ECO:0000259" key="11">
    <source>
        <dbReference type="Pfam" id="PF01432"/>
    </source>
</evidence>
<evidence type="ECO:0000256" key="2">
    <source>
        <dbReference type="ARBA" id="ARBA00006040"/>
    </source>
</evidence>
<keyword evidence="4 9" id="KW-0645">Protease</keyword>
<dbReference type="InterPro" id="IPR024079">
    <property type="entry name" value="MetalloPept_cat_dom_sf"/>
</dbReference>
<gene>
    <name evidence="12" type="ORF">V1264_022721</name>
</gene>
<organism evidence="12 13">
    <name type="scientific">Littorina saxatilis</name>
    <dbReference type="NCBI Taxonomy" id="31220"/>
    <lineage>
        <taxon>Eukaryota</taxon>
        <taxon>Metazoa</taxon>
        <taxon>Spiralia</taxon>
        <taxon>Lophotrochozoa</taxon>
        <taxon>Mollusca</taxon>
        <taxon>Gastropoda</taxon>
        <taxon>Caenogastropoda</taxon>
        <taxon>Littorinimorpha</taxon>
        <taxon>Littorinoidea</taxon>
        <taxon>Littorinidae</taxon>
        <taxon>Littorina</taxon>
    </lineage>
</organism>
<dbReference type="FunFam" id="3.40.390.10:FF:000006">
    <property type="entry name" value="Thimet oligopeptidase 1"/>
    <property type="match status" value="1"/>
</dbReference>
<dbReference type="PANTHER" id="PTHR11804">
    <property type="entry name" value="PROTEASE M3 THIMET OLIGOPEPTIDASE-RELATED"/>
    <property type="match status" value="1"/>
</dbReference>
<evidence type="ECO:0000256" key="1">
    <source>
        <dbReference type="ARBA" id="ARBA00004496"/>
    </source>
</evidence>
<evidence type="ECO:0000256" key="9">
    <source>
        <dbReference type="RuleBase" id="RU003435"/>
    </source>
</evidence>
<feature type="compositionally biased region" description="Polar residues" evidence="10">
    <location>
        <begin position="723"/>
        <end position="734"/>
    </location>
</feature>
<evidence type="ECO:0000256" key="7">
    <source>
        <dbReference type="ARBA" id="ARBA00022833"/>
    </source>
</evidence>
<keyword evidence="3" id="KW-0963">Cytoplasm</keyword>
<feature type="domain" description="Peptidase M3A/M3B catalytic" evidence="11">
    <location>
        <begin position="258"/>
        <end position="705"/>
    </location>
</feature>
<dbReference type="InterPro" id="IPR001567">
    <property type="entry name" value="Pept_M3A_M3B_dom"/>
</dbReference>
<evidence type="ECO:0000313" key="12">
    <source>
        <dbReference type="EMBL" id="KAK7099637.1"/>
    </source>
</evidence>
<dbReference type="Pfam" id="PF01432">
    <property type="entry name" value="Peptidase_M3"/>
    <property type="match status" value="1"/>
</dbReference>
<keyword evidence="5 9" id="KW-0479">Metal-binding</keyword>
<dbReference type="FunFam" id="1.20.1050.40:FF:000001">
    <property type="entry name" value="Thimet oligopeptidase 1"/>
    <property type="match status" value="1"/>
</dbReference>
<comment type="cofactor">
    <cofactor evidence="9">
        <name>Zn(2+)</name>
        <dbReference type="ChEBI" id="CHEBI:29105"/>
    </cofactor>
    <text evidence="9">Binds 1 zinc ion.</text>
</comment>
<dbReference type="GO" id="GO:0005758">
    <property type="term" value="C:mitochondrial intermembrane space"/>
    <property type="evidence" value="ECO:0007669"/>
    <property type="project" value="TreeGrafter"/>
</dbReference>
<evidence type="ECO:0000256" key="6">
    <source>
        <dbReference type="ARBA" id="ARBA00022801"/>
    </source>
</evidence>
<dbReference type="CDD" id="cd06455">
    <property type="entry name" value="M3A_TOP"/>
    <property type="match status" value="1"/>
</dbReference>
<comment type="similarity">
    <text evidence="2 9">Belongs to the peptidase M3 family.</text>
</comment>
<dbReference type="Gene3D" id="1.20.1050.40">
    <property type="entry name" value="Endopeptidase. Chain P, domain 1"/>
    <property type="match status" value="1"/>
</dbReference>
<evidence type="ECO:0000256" key="8">
    <source>
        <dbReference type="ARBA" id="ARBA00023049"/>
    </source>
</evidence>
<proteinExistence type="inferred from homology"/>
<dbReference type="GO" id="GO:0046872">
    <property type="term" value="F:metal ion binding"/>
    <property type="evidence" value="ECO:0007669"/>
    <property type="project" value="UniProtKB-UniRule"/>
</dbReference>
<dbReference type="GO" id="GO:0004222">
    <property type="term" value="F:metalloendopeptidase activity"/>
    <property type="evidence" value="ECO:0007669"/>
    <property type="project" value="InterPro"/>
</dbReference>
<dbReference type="InterPro" id="IPR045090">
    <property type="entry name" value="Pept_M3A_M3B"/>
</dbReference>
<dbReference type="EMBL" id="JBAMIC010000011">
    <property type="protein sequence ID" value="KAK7099637.1"/>
    <property type="molecule type" value="Genomic_DNA"/>
</dbReference>
<evidence type="ECO:0000313" key="13">
    <source>
        <dbReference type="Proteomes" id="UP001374579"/>
    </source>
</evidence>